<dbReference type="Proteomes" id="UP000288216">
    <property type="component" value="Unassembled WGS sequence"/>
</dbReference>
<reference evidence="2 3" key="1">
    <citation type="journal article" date="2018" name="Nat. Ecol. Evol.">
        <title>Shark genomes provide insights into elasmobranch evolution and the origin of vertebrates.</title>
        <authorList>
            <person name="Hara Y"/>
            <person name="Yamaguchi K"/>
            <person name="Onimaru K"/>
            <person name="Kadota M"/>
            <person name="Koyanagi M"/>
            <person name="Keeley SD"/>
            <person name="Tatsumi K"/>
            <person name="Tanaka K"/>
            <person name="Motone F"/>
            <person name="Kageyama Y"/>
            <person name="Nozu R"/>
            <person name="Adachi N"/>
            <person name="Nishimura O"/>
            <person name="Nakagawa R"/>
            <person name="Tanegashima C"/>
            <person name="Kiyatake I"/>
            <person name="Matsumoto R"/>
            <person name="Murakumo K"/>
            <person name="Nishida K"/>
            <person name="Terakita A"/>
            <person name="Kuratani S"/>
            <person name="Sato K"/>
            <person name="Hyodo S Kuraku.S."/>
        </authorList>
    </citation>
    <scope>NUCLEOTIDE SEQUENCE [LARGE SCALE GENOMIC DNA]</scope>
</reference>
<proteinExistence type="predicted"/>
<keyword evidence="3" id="KW-1185">Reference proteome</keyword>
<feature type="region of interest" description="Disordered" evidence="1">
    <location>
        <begin position="1"/>
        <end position="36"/>
    </location>
</feature>
<accession>A0A401QBW3</accession>
<dbReference type="OMA" id="SLHYSYP"/>
<evidence type="ECO:0000256" key="1">
    <source>
        <dbReference type="SAM" id="MobiDB-lite"/>
    </source>
</evidence>
<gene>
    <name evidence="2" type="ORF">scyTo_0023688</name>
</gene>
<name>A0A401QBW3_SCYTO</name>
<sequence length="330" mass="37063">MHGSLSHELGLEGVPDSPASPCFDPDPGDSGRLEMGGHKGMELAGNADWGHSDMGGHVNVKQETGIARLASAASGYTYCLPFDQCEDQLSKRTDGKLDSFNEAFANRHSLVHGSGVMGNYPQNMTLRQMLSEKPPAHRYPHPRVPQHLPCMPVSSQPKVMLQQSLHYSYPQLLRLSELQQQQQLPTITQQMAQDILQQPAVPMQQQQLHKPSAEAKQQSDGQHQAGHYHQMQQPSHHHLLQHMQMAQISRDAAQRTAVQHQCQPGKFEQFHHPLNAPPQYLYGERQHYRVQGQQRDTLTHQLYQQPTHSSPGISPALHLIPEFMAFPESQ</sequence>
<dbReference type="EMBL" id="BFAA01032504">
    <property type="protein sequence ID" value="GCB82832.1"/>
    <property type="molecule type" value="Genomic_DNA"/>
</dbReference>
<dbReference type="OrthoDB" id="10258692at2759"/>
<feature type="region of interest" description="Disordered" evidence="1">
    <location>
        <begin position="201"/>
        <end position="239"/>
    </location>
</feature>
<comment type="caution">
    <text evidence="2">The sequence shown here is derived from an EMBL/GenBank/DDBJ whole genome shotgun (WGS) entry which is preliminary data.</text>
</comment>
<organism evidence="2 3">
    <name type="scientific">Scyliorhinus torazame</name>
    <name type="common">Cloudy catshark</name>
    <name type="synonym">Catulus torazame</name>
    <dbReference type="NCBI Taxonomy" id="75743"/>
    <lineage>
        <taxon>Eukaryota</taxon>
        <taxon>Metazoa</taxon>
        <taxon>Chordata</taxon>
        <taxon>Craniata</taxon>
        <taxon>Vertebrata</taxon>
        <taxon>Chondrichthyes</taxon>
        <taxon>Elasmobranchii</taxon>
        <taxon>Galeomorphii</taxon>
        <taxon>Galeoidea</taxon>
        <taxon>Carcharhiniformes</taxon>
        <taxon>Scyliorhinidae</taxon>
        <taxon>Scyliorhinus</taxon>
    </lineage>
</organism>
<evidence type="ECO:0000313" key="2">
    <source>
        <dbReference type="EMBL" id="GCB82832.1"/>
    </source>
</evidence>
<evidence type="ECO:0000313" key="3">
    <source>
        <dbReference type="Proteomes" id="UP000288216"/>
    </source>
</evidence>
<dbReference type="AlphaFoldDB" id="A0A401QBW3"/>
<protein>
    <submittedName>
        <fullName evidence="2">Uncharacterized protein</fullName>
    </submittedName>
</protein>